<evidence type="ECO:0000313" key="5">
    <source>
        <dbReference type="Proteomes" id="UP001138997"/>
    </source>
</evidence>
<feature type="compositionally biased region" description="Basic and acidic residues" evidence="1">
    <location>
        <begin position="79"/>
        <end position="88"/>
    </location>
</feature>
<dbReference type="Proteomes" id="UP001138997">
    <property type="component" value="Unassembled WGS sequence"/>
</dbReference>
<dbReference type="PROSITE" id="PS50231">
    <property type="entry name" value="RICIN_B_LECTIN"/>
    <property type="match status" value="1"/>
</dbReference>
<dbReference type="RefSeq" id="WP_231449976.1">
    <property type="nucleotide sequence ID" value="NZ_JAJOMB010000043.1"/>
</dbReference>
<evidence type="ECO:0000256" key="1">
    <source>
        <dbReference type="SAM" id="MobiDB-lite"/>
    </source>
</evidence>
<proteinExistence type="predicted"/>
<dbReference type="CDD" id="cd00161">
    <property type="entry name" value="beta-trefoil_Ricin-like"/>
    <property type="match status" value="1"/>
</dbReference>
<protein>
    <submittedName>
        <fullName evidence="4">Ricin-type beta-trefoil lectin domain protein</fullName>
    </submittedName>
</protein>
<reference evidence="4" key="1">
    <citation type="submission" date="2021-11" db="EMBL/GenBank/DDBJ databases">
        <title>Streptomyces corallinus and Kineosporia corallina sp. nov., two new coral-derived marine actinobacteria.</title>
        <authorList>
            <person name="Buangrab K."/>
            <person name="Sutthacheep M."/>
            <person name="Yeemin T."/>
            <person name="Harunari E."/>
            <person name="Igarashi Y."/>
            <person name="Sripreechasak P."/>
            <person name="Kanchanasin P."/>
            <person name="Tanasupawat S."/>
            <person name="Phongsopitanun W."/>
        </authorList>
    </citation>
    <scope>NUCLEOTIDE SEQUENCE</scope>
    <source>
        <strain evidence="4">JCM 31032</strain>
    </source>
</reference>
<organism evidence="4 5">
    <name type="scientific">Kineosporia babensis</name>
    <dbReference type="NCBI Taxonomy" id="499548"/>
    <lineage>
        <taxon>Bacteria</taxon>
        <taxon>Bacillati</taxon>
        <taxon>Actinomycetota</taxon>
        <taxon>Actinomycetes</taxon>
        <taxon>Kineosporiales</taxon>
        <taxon>Kineosporiaceae</taxon>
        <taxon>Kineosporia</taxon>
    </lineage>
</organism>
<gene>
    <name evidence="4" type="ORF">LR394_40145</name>
</gene>
<keyword evidence="5" id="KW-1185">Reference proteome</keyword>
<feature type="domain" description="Ricin B lectin" evidence="3">
    <location>
        <begin position="119"/>
        <end position="257"/>
    </location>
</feature>
<evidence type="ECO:0000313" key="4">
    <source>
        <dbReference type="EMBL" id="MCD5317124.1"/>
    </source>
</evidence>
<evidence type="ECO:0000256" key="2">
    <source>
        <dbReference type="SAM" id="Phobius"/>
    </source>
</evidence>
<keyword evidence="2" id="KW-1133">Transmembrane helix</keyword>
<comment type="caution">
    <text evidence="4">The sequence shown here is derived from an EMBL/GenBank/DDBJ whole genome shotgun (WGS) entry which is preliminary data.</text>
</comment>
<dbReference type="AlphaFoldDB" id="A0A9X1SYN6"/>
<feature type="transmembrane region" description="Helical" evidence="2">
    <location>
        <begin position="12"/>
        <end position="35"/>
    </location>
</feature>
<dbReference type="InterPro" id="IPR035992">
    <property type="entry name" value="Ricin_B-like_lectins"/>
</dbReference>
<keyword evidence="2" id="KW-0472">Membrane</keyword>
<evidence type="ECO:0000259" key="3">
    <source>
        <dbReference type="Pfam" id="PF00652"/>
    </source>
</evidence>
<accession>A0A9X1SYN6</accession>
<keyword evidence="2" id="KW-0812">Transmembrane</keyword>
<dbReference type="InterPro" id="IPR000772">
    <property type="entry name" value="Ricin_B_lectin"/>
</dbReference>
<dbReference type="Gene3D" id="2.80.10.50">
    <property type="match status" value="2"/>
</dbReference>
<sequence length="260" mass="27092">MPSERTGRFATAKLVAVTAVASASVAVMAVGLLLWPSDSAEPSLRLAAAGPQPVQLPASPDATTEPVEAPEPPQTEPAPAEHTDDSPKKVPTTTQAESPDPEKPDSKVPDPVGKPGKSYLIRSVTSNLCIDLPYYGSVDSGAKVAQYDCQAGDTDNQMFQMLHRGNHFAIKNVKSGLCLDLPDYGTVPAGTAVLTFACDPSTSDNQLFSNDITAGPSPLVHLSSGLCLTQDPKAGIAAQDTALVLAECDADAGRQNWIAE</sequence>
<name>A0A9X1SYN6_9ACTN</name>
<feature type="region of interest" description="Disordered" evidence="1">
    <location>
        <begin position="47"/>
        <end position="116"/>
    </location>
</feature>
<dbReference type="Pfam" id="PF00652">
    <property type="entry name" value="Ricin_B_lectin"/>
    <property type="match status" value="1"/>
</dbReference>
<dbReference type="EMBL" id="JAJOMB010000043">
    <property type="protein sequence ID" value="MCD5317124.1"/>
    <property type="molecule type" value="Genomic_DNA"/>
</dbReference>
<dbReference type="SUPFAM" id="SSF50370">
    <property type="entry name" value="Ricin B-like lectins"/>
    <property type="match status" value="1"/>
</dbReference>